<feature type="compositionally biased region" description="Polar residues" evidence="1">
    <location>
        <begin position="188"/>
        <end position="213"/>
    </location>
</feature>
<feature type="compositionally biased region" description="Polar residues" evidence="1">
    <location>
        <begin position="1"/>
        <end position="28"/>
    </location>
</feature>
<dbReference type="SUPFAM" id="SSF54695">
    <property type="entry name" value="POZ domain"/>
    <property type="match status" value="1"/>
</dbReference>
<evidence type="ECO:0000256" key="1">
    <source>
        <dbReference type="SAM" id="MobiDB-lite"/>
    </source>
</evidence>
<evidence type="ECO:0000313" key="3">
    <source>
        <dbReference type="Proteomes" id="UP000433883"/>
    </source>
</evidence>
<proteinExistence type="predicted"/>
<dbReference type="AlphaFoldDB" id="A0A8H3YSU6"/>
<feature type="compositionally biased region" description="Low complexity" evidence="1">
    <location>
        <begin position="43"/>
        <end position="58"/>
    </location>
</feature>
<dbReference type="Proteomes" id="UP000433883">
    <property type="component" value="Unassembled WGS sequence"/>
</dbReference>
<feature type="compositionally biased region" description="Polar residues" evidence="1">
    <location>
        <begin position="141"/>
        <end position="161"/>
    </location>
</feature>
<sequence length="753" mass="82582">MTDPSQNQRQNNPAKTRPSSTTNFQAANTPFAPPSGHASSENTISQPTSPSTSRPTLTGGFLGDLDPSGTFNPSNAYYGNPGQLAGYGVPPGGPLVWDWNTSMQFGDLTTFYEPQGELSQELQAQLPTTNEFSNPIPVRTPSASELGNSSGMNSTFVTQTFAAPAAPRGESLESMNTRAGMKRKASDAPQNAQDPSPPKRTSVSKQPEPQSARATRGRAQEQGTDNSQDGDMSNPSQGGEDNERIKASSSKLKETVDFAKERRIAETSAKLTTVLPAGKVFPIQIAGSELFRLSGASISSDAPSYFSHYFGEQLIQTGGRASQVKTLYIDRDPVTFRDIALHLQGYFVKPKDEEHYVRLFADAQFYSLPRLTQQLFKSGIFIQVGDRHFKIPRDIFASPGDSPNFFSLGFAHFFSTPSEVFPGLDRQTLLRPPSILPPSIPNRSGDVFADLLKILQGYDLPIRDAAHRAELLRDARYFHLKGVEQKLIPAELSFNLLRQRNEIVLRLEDIRQSGISFSADANSTNPATPVGDNLAPSISTAVPRGWITYQRPYIDDSSADLILEVSASESTTLHLSTMKASFDGQTKARIASLLSVVANKLNLPAMMPLGLMMLQSGGGIAKMPASPAHSGISGEKVRVSIDRDAYIIVDGSVVDWDTGDDDADAEDDDEDDDDDAFPSPKQKLILGMPKVKRWKEGRLIDREMEWIVRRGQWRLRVEGAENDSGRVEVSLRAVRLECFTEERERNSRRAFLS</sequence>
<evidence type="ECO:0000313" key="2">
    <source>
        <dbReference type="EMBL" id="KAE9972385.1"/>
    </source>
</evidence>
<dbReference type="PANTHER" id="PTHR31758:SF2">
    <property type="entry name" value="BTB_POZ DOMAIN-CONTAINING PROTEIN YLR108C"/>
    <property type="match status" value="1"/>
</dbReference>
<feature type="region of interest" description="Disordered" evidence="1">
    <location>
        <begin position="129"/>
        <end position="252"/>
    </location>
</feature>
<gene>
    <name evidence="2" type="ORF">BLS_004055</name>
</gene>
<feature type="compositionally biased region" description="Polar residues" evidence="1">
    <location>
        <begin position="221"/>
        <end position="239"/>
    </location>
</feature>
<dbReference type="InterPro" id="IPR011333">
    <property type="entry name" value="SKP1/BTB/POZ_sf"/>
</dbReference>
<evidence type="ECO:0008006" key="4">
    <source>
        <dbReference type="Google" id="ProtNLM"/>
    </source>
</evidence>
<feature type="region of interest" description="Disordered" evidence="1">
    <location>
        <begin position="1"/>
        <end position="68"/>
    </location>
</feature>
<comment type="caution">
    <text evidence="2">The sequence shown here is derived from an EMBL/GenBank/DDBJ whole genome shotgun (WGS) entry which is preliminary data.</text>
</comment>
<dbReference type="EMBL" id="WNWQ01000264">
    <property type="protein sequence ID" value="KAE9972385.1"/>
    <property type="molecule type" value="Genomic_DNA"/>
</dbReference>
<organism evidence="2 3">
    <name type="scientific">Venturia inaequalis</name>
    <name type="common">Apple scab fungus</name>
    <dbReference type="NCBI Taxonomy" id="5025"/>
    <lineage>
        <taxon>Eukaryota</taxon>
        <taxon>Fungi</taxon>
        <taxon>Dikarya</taxon>
        <taxon>Ascomycota</taxon>
        <taxon>Pezizomycotina</taxon>
        <taxon>Dothideomycetes</taxon>
        <taxon>Pleosporomycetidae</taxon>
        <taxon>Venturiales</taxon>
        <taxon>Venturiaceae</taxon>
        <taxon>Venturia</taxon>
    </lineage>
</organism>
<name>A0A8H3YSU6_VENIN</name>
<dbReference type="Gene3D" id="3.30.710.10">
    <property type="entry name" value="Potassium Channel Kv1.1, Chain A"/>
    <property type="match status" value="2"/>
</dbReference>
<reference evidence="2 3" key="1">
    <citation type="submission" date="2019-11" db="EMBL/GenBank/DDBJ databases">
        <title>Venturia inaequalis Genome Resource.</title>
        <authorList>
            <person name="Lichtner F.J."/>
        </authorList>
    </citation>
    <scope>NUCLEOTIDE SEQUENCE [LARGE SCALE GENOMIC DNA]</scope>
    <source>
        <strain evidence="2">Bline_iso_100314</strain>
    </source>
</reference>
<accession>A0A8H3YSU6</accession>
<protein>
    <recommendedName>
        <fullName evidence="4">BTB/POZ domain-containing protein</fullName>
    </recommendedName>
</protein>
<feature type="compositionally biased region" description="Basic and acidic residues" evidence="1">
    <location>
        <begin position="241"/>
        <end position="252"/>
    </location>
</feature>
<dbReference type="PANTHER" id="PTHR31758">
    <property type="entry name" value="BTB/POZ DOMAIN-CONTAINING PROTEIN YLR108C"/>
    <property type="match status" value="1"/>
</dbReference>
<feature type="compositionally biased region" description="Acidic residues" evidence="1">
    <location>
        <begin position="657"/>
        <end position="676"/>
    </location>
</feature>
<feature type="region of interest" description="Disordered" evidence="1">
    <location>
        <begin position="657"/>
        <end position="681"/>
    </location>
</feature>